<dbReference type="RefSeq" id="WP_119409887.1">
    <property type="nucleotide sequence ID" value="NZ_CP032869.1"/>
</dbReference>
<protein>
    <submittedName>
        <fullName evidence="2">Uncharacterized protein</fullName>
    </submittedName>
</protein>
<reference evidence="2 3" key="1">
    <citation type="submission" date="2018-10" db="EMBL/GenBank/DDBJ databases">
        <title>Genome sequencing of Mucilaginibacter sp. HYN0043.</title>
        <authorList>
            <person name="Kim M."/>
            <person name="Yi H."/>
        </authorList>
    </citation>
    <scope>NUCLEOTIDE SEQUENCE [LARGE SCALE GENOMIC DNA]</scope>
    <source>
        <strain evidence="2 3">HYN0043</strain>
    </source>
</reference>
<gene>
    <name evidence="2" type="ORF">HYN43_013735</name>
</gene>
<feature type="transmembrane region" description="Helical" evidence="1">
    <location>
        <begin position="7"/>
        <end position="24"/>
    </location>
</feature>
<keyword evidence="1" id="KW-1133">Transmembrane helix</keyword>
<name>A0A494VY86_9SPHI</name>
<dbReference type="KEGG" id="muh:HYN43_013735"/>
<evidence type="ECO:0000313" key="2">
    <source>
        <dbReference type="EMBL" id="AYL96288.1"/>
    </source>
</evidence>
<dbReference type="Proteomes" id="UP000270046">
    <property type="component" value="Chromosome"/>
</dbReference>
<evidence type="ECO:0000256" key="1">
    <source>
        <dbReference type="SAM" id="Phobius"/>
    </source>
</evidence>
<proteinExistence type="predicted"/>
<dbReference type="EMBL" id="CP032869">
    <property type="protein sequence ID" value="AYL96288.1"/>
    <property type="molecule type" value="Genomic_DNA"/>
</dbReference>
<dbReference type="OrthoDB" id="799201at2"/>
<organism evidence="2 3">
    <name type="scientific">Mucilaginibacter celer</name>
    <dbReference type="NCBI Taxonomy" id="2305508"/>
    <lineage>
        <taxon>Bacteria</taxon>
        <taxon>Pseudomonadati</taxon>
        <taxon>Bacteroidota</taxon>
        <taxon>Sphingobacteriia</taxon>
        <taxon>Sphingobacteriales</taxon>
        <taxon>Sphingobacteriaceae</taxon>
        <taxon>Mucilaginibacter</taxon>
    </lineage>
</organism>
<keyword evidence="1" id="KW-0472">Membrane</keyword>
<sequence>MKERETSILYLVLGLYTLMISWYYNHSIILLIIHYIFWPVYLIYELLIGHLAHGMWKTIPLSYFK</sequence>
<evidence type="ECO:0000313" key="3">
    <source>
        <dbReference type="Proteomes" id="UP000270046"/>
    </source>
</evidence>
<keyword evidence="1" id="KW-0812">Transmembrane</keyword>
<feature type="transmembrane region" description="Helical" evidence="1">
    <location>
        <begin position="36"/>
        <end position="56"/>
    </location>
</feature>
<keyword evidence="3" id="KW-1185">Reference proteome</keyword>
<accession>A0A494VY86</accession>
<dbReference type="AlphaFoldDB" id="A0A494VY86"/>